<organism evidence="4 5">
    <name type="scientific">Mycena albidolilacea</name>
    <dbReference type="NCBI Taxonomy" id="1033008"/>
    <lineage>
        <taxon>Eukaryota</taxon>
        <taxon>Fungi</taxon>
        <taxon>Dikarya</taxon>
        <taxon>Basidiomycota</taxon>
        <taxon>Agaricomycotina</taxon>
        <taxon>Agaricomycetes</taxon>
        <taxon>Agaricomycetidae</taxon>
        <taxon>Agaricales</taxon>
        <taxon>Marasmiineae</taxon>
        <taxon>Mycenaceae</taxon>
        <taxon>Mycena</taxon>
    </lineage>
</organism>
<evidence type="ECO:0000313" key="5">
    <source>
        <dbReference type="Proteomes" id="UP001218218"/>
    </source>
</evidence>
<dbReference type="InterPro" id="IPR025340">
    <property type="entry name" value="DUF4246"/>
</dbReference>
<protein>
    <submittedName>
        <fullName evidence="4">Uncharacterized protein</fullName>
    </submittedName>
</protein>
<dbReference type="AlphaFoldDB" id="A0AAD7A319"/>
<dbReference type="PANTHER" id="PTHR33119:SF1">
    <property type="entry name" value="FE2OG DIOXYGENASE DOMAIN-CONTAINING PROTEIN"/>
    <property type="match status" value="1"/>
</dbReference>
<feature type="region of interest" description="Disordered" evidence="1">
    <location>
        <begin position="1"/>
        <end position="23"/>
    </location>
</feature>
<sequence length="586" mass="66937">MNKEESESTATEAWAGIPRNDKPTWVLPSPFEVYSSECHWDMGETWGPPPKTLLERKMYELSWALRTKPDWQRKAKDPEIQRKWRAEAMDEDIDAYKHEKLSKKMVDYTLDELDGYAKIADNERGIERGPFEAIWYSDRLFSADVQQRLKDAVSVLENVPDVEKDWHPGSDGKVLDLVHPSLYCIVYGRTQAYLSGQPRIPANLRRIDPPPNTAAKPFMLSETSCWMPSDFTVGEDGSVKLVSPYINNLHPTRHRTIYPIVEEIISGFVPLWERVLGDINRENGREPFVNSGRLGEISCVWGAKGEPWPKKLPYDEEEREEFLDEFFGKAKKILPEANSYTGQLEAQFSPHSLRGRNIQCIVKFANIHLTSEAPQYHGGSWHIEGMVNERIIASGIYYYDEQNIEETSLSFRVPTGEPEYHDQGDSRCVQILYGIALDSSINSSKCIQDLGSVVTKEGRALAWPNLFQHCVSPFKLSDPSKPGHRKILAIFLVDPTIDPIVSATHIPPQHAKWAADELEEAHADRTSNLSKLPQELADMVKACLPTTLMTLDETKEYRLRLMKERTVFEADHKLTAYNQTFNMCEH</sequence>
<accession>A0AAD7A319</accession>
<reference evidence="4" key="1">
    <citation type="submission" date="2023-03" db="EMBL/GenBank/DDBJ databases">
        <title>Massive genome expansion in bonnet fungi (Mycena s.s.) driven by repeated elements and novel gene families across ecological guilds.</title>
        <authorList>
            <consortium name="Lawrence Berkeley National Laboratory"/>
            <person name="Harder C.B."/>
            <person name="Miyauchi S."/>
            <person name="Viragh M."/>
            <person name="Kuo A."/>
            <person name="Thoen E."/>
            <person name="Andreopoulos B."/>
            <person name="Lu D."/>
            <person name="Skrede I."/>
            <person name="Drula E."/>
            <person name="Henrissat B."/>
            <person name="Morin E."/>
            <person name="Kohler A."/>
            <person name="Barry K."/>
            <person name="LaButti K."/>
            <person name="Morin E."/>
            <person name="Salamov A."/>
            <person name="Lipzen A."/>
            <person name="Mereny Z."/>
            <person name="Hegedus B."/>
            <person name="Baldrian P."/>
            <person name="Stursova M."/>
            <person name="Weitz H."/>
            <person name="Taylor A."/>
            <person name="Grigoriev I.V."/>
            <person name="Nagy L.G."/>
            <person name="Martin F."/>
            <person name="Kauserud H."/>
        </authorList>
    </citation>
    <scope>NUCLEOTIDE SEQUENCE</scope>
    <source>
        <strain evidence="4">CBHHK002</strain>
    </source>
</reference>
<comment type="caution">
    <text evidence="4">The sequence shown here is derived from an EMBL/GenBank/DDBJ whole genome shotgun (WGS) entry which is preliminary data.</text>
</comment>
<dbReference type="Pfam" id="PF14033">
    <property type="entry name" value="DUF4246"/>
    <property type="match status" value="1"/>
</dbReference>
<feature type="domain" description="DUF4246" evidence="2">
    <location>
        <begin position="103"/>
        <end position="516"/>
    </location>
</feature>
<dbReference type="Proteomes" id="UP001218218">
    <property type="component" value="Unassembled WGS sequence"/>
</dbReference>
<keyword evidence="5" id="KW-1185">Reference proteome</keyword>
<dbReference type="EMBL" id="JARIHO010000018">
    <property type="protein sequence ID" value="KAJ7347858.1"/>
    <property type="molecule type" value="Genomic_DNA"/>
</dbReference>
<proteinExistence type="predicted"/>
<dbReference type="InterPro" id="IPR049207">
    <property type="entry name" value="DUF4246_N"/>
</dbReference>
<evidence type="ECO:0000259" key="2">
    <source>
        <dbReference type="Pfam" id="PF14033"/>
    </source>
</evidence>
<evidence type="ECO:0000313" key="4">
    <source>
        <dbReference type="EMBL" id="KAJ7347858.1"/>
    </source>
</evidence>
<dbReference type="Pfam" id="PF21666">
    <property type="entry name" value="DUF4246_N"/>
    <property type="match status" value="1"/>
</dbReference>
<evidence type="ECO:0000256" key="1">
    <source>
        <dbReference type="SAM" id="MobiDB-lite"/>
    </source>
</evidence>
<dbReference type="PANTHER" id="PTHR33119">
    <property type="entry name" value="IFI3P"/>
    <property type="match status" value="1"/>
</dbReference>
<dbReference type="InterPro" id="IPR049192">
    <property type="entry name" value="DUF4246_C"/>
</dbReference>
<gene>
    <name evidence="4" type="ORF">DFH08DRAFT_866737</name>
</gene>
<name>A0AAD7A319_9AGAR</name>
<evidence type="ECO:0000259" key="3">
    <source>
        <dbReference type="Pfam" id="PF21666"/>
    </source>
</evidence>
<feature type="domain" description="DUF4246" evidence="3">
    <location>
        <begin position="18"/>
        <end position="87"/>
    </location>
</feature>